<evidence type="ECO:0000256" key="4">
    <source>
        <dbReference type="ARBA" id="ARBA00022490"/>
    </source>
</evidence>
<feature type="domain" description="Gcp-like" evidence="7">
    <location>
        <begin position="28"/>
        <end position="149"/>
    </location>
</feature>
<proteinExistence type="inferred from homology"/>
<gene>
    <name evidence="8" type="primary">yeaZ</name>
    <name evidence="8" type="ORF">NCTC8271_03401</name>
</gene>
<dbReference type="GO" id="GO:0002949">
    <property type="term" value="P:tRNA threonylcarbamoyladenosine modification"/>
    <property type="evidence" value="ECO:0007669"/>
    <property type="project" value="InterPro"/>
</dbReference>
<comment type="similarity">
    <text evidence="2">Belongs to the KAE1 / TsaD family. TsaB subfamily.</text>
</comment>
<dbReference type="InterPro" id="IPR022496">
    <property type="entry name" value="T6A_TsaB"/>
</dbReference>
<dbReference type="GO" id="GO:0008233">
    <property type="term" value="F:peptidase activity"/>
    <property type="evidence" value="ECO:0007669"/>
    <property type="project" value="UniProtKB-KW"/>
</dbReference>
<dbReference type="NCBIfam" id="TIGR03725">
    <property type="entry name" value="T6A_YeaZ"/>
    <property type="match status" value="1"/>
</dbReference>
<sequence>MRILAIDTATEACSVALWNNGTINAHFELCPREHTQRILPMVQEILAASGASLNEIDALAFGRGPGSFTGVRIGIGIAQGLALGANLPMIGVSTLATMAQGAWRKTGATRVLAAIDARMGEVYWAEYQRDAQGVWQGEETEAVLKPERVGERLKQLSGEWATVGTGWSAWPDLAKECGLTLHDGEVSLRQRKICCPSPVKSWRQERPLPWNMPSRFICVTKWRGRNFPAKNDSHYYYPPYFMLWGGIEVEKKESHHGGSKTVNKRGAGVRFCAYAERLRDYPGCH</sequence>
<dbReference type="EMBL" id="LR134148">
    <property type="protein sequence ID" value="VEA39046.1"/>
    <property type="molecule type" value="Genomic_DNA"/>
</dbReference>
<dbReference type="CDD" id="cd24032">
    <property type="entry name" value="ASKHA_NBD_TsaB"/>
    <property type="match status" value="1"/>
</dbReference>
<keyword evidence="8" id="KW-0645">Protease</keyword>
<dbReference type="FunFam" id="3.30.420.40:FF:000097">
    <property type="entry name" value="tRNA threonylcarbamoyladenosine biosynthesis protein TsaB"/>
    <property type="match status" value="1"/>
</dbReference>
<dbReference type="Gene3D" id="3.30.420.40">
    <property type="match status" value="2"/>
</dbReference>
<keyword evidence="4" id="KW-0963">Cytoplasm</keyword>
<evidence type="ECO:0000259" key="7">
    <source>
        <dbReference type="Pfam" id="PF00814"/>
    </source>
</evidence>
<organism evidence="8 9">
    <name type="scientific">Salmonella enterica I</name>
    <dbReference type="NCBI Taxonomy" id="59201"/>
    <lineage>
        <taxon>Bacteria</taxon>
        <taxon>Pseudomonadati</taxon>
        <taxon>Pseudomonadota</taxon>
        <taxon>Gammaproteobacteria</taxon>
        <taxon>Enterobacterales</taxon>
        <taxon>Enterobacteriaceae</taxon>
        <taxon>Salmonella</taxon>
    </lineage>
</organism>
<dbReference type="AlphaFoldDB" id="A0A447PKW7"/>
<dbReference type="PANTHER" id="PTHR11735">
    <property type="entry name" value="TRNA N6-ADENOSINE THREONYLCARBAMOYLTRANSFERASE"/>
    <property type="match status" value="1"/>
</dbReference>
<dbReference type="Pfam" id="PF00814">
    <property type="entry name" value="TsaD"/>
    <property type="match status" value="1"/>
</dbReference>
<dbReference type="GO" id="GO:0005829">
    <property type="term" value="C:cytosol"/>
    <property type="evidence" value="ECO:0007669"/>
    <property type="project" value="TreeGrafter"/>
</dbReference>
<dbReference type="GO" id="GO:0006508">
    <property type="term" value="P:proteolysis"/>
    <property type="evidence" value="ECO:0007669"/>
    <property type="project" value="UniProtKB-KW"/>
</dbReference>
<evidence type="ECO:0000313" key="9">
    <source>
        <dbReference type="Proteomes" id="UP000273655"/>
    </source>
</evidence>
<evidence type="ECO:0000256" key="6">
    <source>
        <dbReference type="ARBA" id="ARBA00032446"/>
    </source>
</evidence>
<comment type="subcellular location">
    <subcellularLocation>
        <location evidence="1">Cytoplasm</location>
    </subcellularLocation>
</comment>
<evidence type="ECO:0000256" key="3">
    <source>
        <dbReference type="ARBA" id="ARBA00019012"/>
    </source>
</evidence>
<evidence type="ECO:0000313" key="8">
    <source>
        <dbReference type="EMBL" id="VEA39046.1"/>
    </source>
</evidence>
<dbReference type="InterPro" id="IPR000905">
    <property type="entry name" value="Gcp-like_dom"/>
</dbReference>
<dbReference type="Proteomes" id="UP000273655">
    <property type="component" value="Chromosome 1"/>
</dbReference>
<dbReference type="SUPFAM" id="SSF53067">
    <property type="entry name" value="Actin-like ATPase domain"/>
    <property type="match status" value="2"/>
</dbReference>
<accession>A0A447PKW7</accession>
<keyword evidence="8" id="KW-0378">Hydrolase</keyword>
<dbReference type="PANTHER" id="PTHR11735:SF11">
    <property type="entry name" value="TRNA THREONYLCARBAMOYLADENOSINE BIOSYNTHESIS PROTEIN TSAB"/>
    <property type="match status" value="1"/>
</dbReference>
<evidence type="ECO:0000256" key="1">
    <source>
        <dbReference type="ARBA" id="ARBA00004496"/>
    </source>
</evidence>
<reference evidence="8 9" key="1">
    <citation type="submission" date="2018-12" db="EMBL/GenBank/DDBJ databases">
        <authorList>
            <consortium name="Pathogen Informatics"/>
        </authorList>
    </citation>
    <scope>NUCLEOTIDE SEQUENCE [LARGE SCALE GENOMIC DNA]</scope>
    <source>
        <strain evidence="8 9">NCTC8271</strain>
    </source>
</reference>
<evidence type="ECO:0000256" key="2">
    <source>
        <dbReference type="ARBA" id="ARBA00010493"/>
    </source>
</evidence>
<evidence type="ECO:0000256" key="5">
    <source>
        <dbReference type="ARBA" id="ARBA00022694"/>
    </source>
</evidence>
<protein>
    <recommendedName>
        <fullName evidence="3">tRNA threonylcarbamoyladenosine biosynthesis protein TsaB</fullName>
    </recommendedName>
    <alternativeName>
        <fullName evidence="6">t(6)A37 threonylcarbamoyladenosine biosynthesis protein TsaB</fullName>
    </alternativeName>
</protein>
<name>A0A447PKW7_SALET</name>
<dbReference type="InterPro" id="IPR043129">
    <property type="entry name" value="ATPase_NBD"/>
</dbReference>
<keyword evidence="5" id="KW-0819">tRNA processing</keyword>